<dbReference type="Gene3D" id="3.80.10.10">
    <property type="entry name" value="Ribonuclease Inhibitor"/>
    <property type="match status" value="2"/>
</dbReference>
<evidence type="ECO:0000256" key="5">
    <source>
        <dbReference type="ARBA" id="ARBA00022840"/>
    </source>
</evidence>
<keyword evidence="5" id="KW-0067">ATP-binding</keyword>
<dbReference type="InterPro" id="IPR056789">
    <property type="entry name" value="LRR_R13L1-DRL21"/>
</dbReference>
<dbReference type="SUPFAM" id="SSF52058">
    <property type="entry name" value="L domain-like"/>
    <property type="match status" value="2"/>
</dbReference>
<dbReference type="SUPFAM" id="SSF52540">
    <property type="entry name" value="P-loop containing nucleoside triphosphate hydrolases"/>
    <property type="match status" value="1"/>
</dbReference>
<dbReference type="InterPro" id="IPR041118">
    <property type="entry name" value="Rx_N"/>
</dbReference>
<evidence type="ECO:0000256" key="2">
    <source>
        <dbReference type="ARBA" id="ARBA00022737"/>
    </source>
</evidence>
<dbReference type="Gene3D" id="1.20.5.4130">
    <property type="match status" value="1"/>
</dbReference>
<dbReference type="GeneID" id="110788116"/>
<feature type="domain" description="R13L1/DRL21-like LRR repeat region" evidence="9">
    <location>
        <begin position="686"/>
        <end position="815"/>
    </location>
</feature>
<proteinExistence type="predicted"/>
<dbReference type="KEGG" id="soe:110788116"/>
<organism evidence="10 11">
    <name type="scientific">Spinacia oleracea</name>
    <name type="common">Spinach</name>
    <dbReference type="NCBI Taxonomy" id="3562"/>
    <lineage>
        <taxon>Eukaryota</taxon>
        <taxon>Viridiplantae</taxon>
        <taxon>Streptophyta</taxon>
        <taxon>Embryophyta</taxon>
        <taxon>Tracheophyta</taxon>
        <taxon>Spermatophyta</taxon>
        <taxon>Magnoliopsida</taxon>
        <taxon>eudicotyledons</taxon>
        <taxon>Gunneridae</taxon>
        <taxon>Pentapetalae</taxon>
        <taxon>Caryophyllales</taxon>
        <taxon>Chenopodiaceae</taxon>
        <taxon>Chenopodioideae</taxon>
        <taxon>Anserineae</taxon>
        <taxon>Spinacia</taxon>
    </lineage>
</organism>
<dbReference type="AlphaFoldDB" id="A0A9R0IHZ0"/>
<evidence type="ECO:0000256" key="1">
    <source>
        <dbReference type="ARBA" id="ARBA00022614"/>
    </source>
</evidence>
<evidence type="ECO:0000259" key="6">
    <source>
        <dbReference type="Pfam" id="PF00931"/>
    </source>
</evidence>
<keyword evidence="4" id="KW-0611">Plant defense</keyword>
<dbReference type="InterPro" id="IPR042197">
    <property type="entry name" value="Apaf_helical"/>
</dbReference>
<feature type="domain" description="NB-ARC" evidence="6">
    <location>
        <begin position="187"/>
        <end position="364"/>
    </location>
</feature>
<dbReference type="GO" id="GO:0051707">
    <property type="term" value="P:response to other organism"/>
    <property type="evidence" value="ECO:0007669"/>
    <property type="project" value="UniProtKB-ARBA"/>
</dbReference>
<dbReference type="Gene3D" id="1.10.10.10">
    <property type="entry name" value="Winged helix-like DNA-binding domain superfamily/Winged helix DNA-binding domain"/>
    <property type="match status" value="1"/>
</dbReference>
<evidence type="ECO:0000259" key="7">
    <source>
        <dbReference type="Pfam" id="PF18052"/>
    </source>
</evidence>
<gene>
    <name evidence="11" type="primary">LOC110788116</name>
</gene>
<keyword evidence="2" id="KW-0677">Repeat</keyword>
<dbReference type="PANTHER" id="PTHR36766:SF70">
    <property type="entry name" value="DISEASE RESISTANCE PROTEIN RGA4"/>
    <property type="match status" value="1"/>
</dbReference>
<keyword evidence="1" id="KW-0433">Leucine-rich repeat</keyword>
<dbReference type="Pfam" id="PF23559">
    <property type="entry name" value="WHD_DRP"/>
    <property type="match status" value="1"/>
</dbReference>
<dbReference type="FunFam" id="1.10.10.10:FF:000322">
    <property type="entry name" value="Probable disease resistance protein At1g63360"/>
    <property type="match status" value="1"/>
</dbReference>
<protein>
    <submittedName>
        <fullName evidence="11">Disease resistance protein RGA3 isoform X1</fullName>
    </submittedName>
</protein>
<sequence length="1010" mass="115262">MAEGFITEAAMAILTTVLSRTAEEVKLPWSFKNDQKELEKKLKRIHMLLCGSAGIRFNNPLVDDWLSKVKNVAYEADDFIDEVAYEALKQKLKFRNQSQFKKKLQFFFTVGSNPIVFSFQMGHRVRKLMGSIEDVFKDAQVLGIKPVDIAAGSSRSVPVLEDVQLQVQRELVASRGLIGRDQDEANIIKLLCHPGNSDRDLSVVGIVGMAGLGKTALSKRVCERNEVTKHFEKRIWVCVSHDFEVKGILEKMVELVDEQSCNRSSYQATITELQKNLRGKRYLLVLDDVWDTISSVWESFCSILQDIGGSKGTMVLATSRSSQVLATMEIHNEIQTLTTWHGPHIHQLKGLTYTDSWSLFQRRVHRIIDVTRAERMVTKCGGVPLAINVLGDLLRHRCSEEWKQIEESELWKLEDKNGILPSLRLSFNYLPSAAVKSCFAYCAVFPEDAVIRRENLIQLWMAHGFLQPYDKMERIGNEYFNVLLNNSFFQDMEFDKHGGVDRCKMHDVVRSLAKVVSRQEFLTVSENVNMTKISSDVRHLSLLTEKGLTQKLKKKVRTVLSESLHIGNPNTLLMHAKCLRVLSLVNAGLFVLPDSIGSLKHLRYLDISENDIMKLPSAIGELYNLQTLKHLCFRIPYFSTFPTLPKELRKLVNLRYICTNKYSCMGFSLCIQLERINQYRKWGGRISDISLLNNIRGSLAIRYLEHISSKEEARRASLKTKPNIHHLDLTWSYNATTSLSNSEEVLEELLPHKDLKILNIWYYNGKVLPSWLMMMRPSRVSQLCNLVEMKFYYCRNLKQLPDSFVFPLLKVLVVWGCDNLTSFPDLGTMNSLETLQIGRCPNLEDLPNLEPLTNLRKLEIHNCARVSCLPLGLANLCNLTELKLGPFCRELDFFPFPNISDSCLVTKSLQKLCLIGWSKLGNLPTQVEQFTQLQTLGIGHFDTLKVLPSWLGSLTCLEIVDLQHMESLTCLPPRNDMLRATRFLGFRITPFQCPKLSISVDIFDVLLTKG</sequence>
<dbReference type="GO" id="GO:0005524">
    <property type="term" value="F:ATP binding"/>
    <property type="evidence" value="ECO:0007669"/>
    <property type="project" value="UniProtKB-KW"/>
</dbReference>
<dbReference type="FunFam" id="3.40.50.300:FF:001091">
    <property type="entry name" value="Probable disease resistance protein At1g61300"/>
    <property type="match status" value="1"/>
</dbReference>
<reference evidence="11" key="2">
    <citation type="submission" date="2025-08" db="UniProtKB">
        <authorList>
            <consortium name="RefSeq"/>
        </authorList>
    </citation>
    <scope>IDENTIFICATION</scope>
    <source>
        <tissue evidence="11">Leaf</tissue>
    </source>
</reference>
<dbReference type="PANTHER" id="PTHR36766">
    <property type="entry name" value="PLANT BROAD-SPECTRUM MILDEW RESISTANCE PROTEIN RPW8"/>
    <property type="match status" value="1"/>
</dbReference>
<dbReference type="Gene3D" id="3.40.50.300">
    <property type="entry name" value="P-loop containing nucleotide triphosphate hydrolases"/>
    <property type="match status" value="1"/>
</dbReference>
<dbReference type="PRINTS" id="PR00364">
    <property type="entry name" value="DISEASERSIST"/>
</dbReference>
<dbReference type="Pfam" id="PF00931">
    <property type="entry name" value="NB-ARC"/>
    <property type="match status" value="1"/>
</dbReference>
<dbReference type="Gene3D" id="1.10.8.430">
    <property type="entry name" value="Helical domain of apoptotic protease-activating factors"/>
    <property type="match status" value="1"/>
</dbReference>
<evidence type="ECO:0000256" key="4">
    <source>
        <dbReference type="ARBA" id="ARBA00022821"/>
    </source>
</evidence>
<dbReference type="GO" id="GO:0043531">
    <property type="term" value="F:ADP binding"/>
    <property type="evidence" value="ECO:0007669"/>
    <property type="project" value="InterPro"/>
</dbReference>
<keyword evidence="10" id="KW-1185">Reference proteome</keyword>
<dbReference type="OrthoDB" id="1749024at2759"/>
<dbReference type="InterPro" id="IPR036388">
    <property type="entry name" value="WH-like_DNA-bd_sf"/>
</dbReference>
<dbReference type="Pfam" id="PF25019">
    <property type="entry name" value="LRR_R13L1-DRL21"/>
    <property type="match status" value="1"/>
</dbReference>
<feature type="domain" description="Disease resistance protein winged helix" evidence="8">
    <location>
        <begin position="444"/>
        <end position="513"/>
    </location>
</feature>
<dbReference type="GO" id="GO:0006952">
    <property type="term" value="P:defense response"/>
    <property type="evidence" value="ECO:0007669"/>
    <property type="project" value="UniProtKB-KW"/>
</dbReference>
<evidence type="ECO:0000259" key="8">
    <source>
        <dbReference type="Pfam" id="PF23559"/>
    </source>
</evidence>
<evidence type="ECO:0000313" key="11">
    <source>
        <dbReference type="RefSeq" id="XP_021848449.1"/>
    </source>
</evidence>
<accession>A0A9R0IHZ0</accession>
<dbReference type="InterPro" id="IPR032675">
    <property type="entry name" value="LRR_dom_sf"/>
</dbReference>
<feature type="domain" description="Disease resistance N-terminal" evidence="7">
    <location>
        <begin position="13"/>
        <end position="99"/>
    </location>
</feature>
<dbReference type="InterPro" id="IPR058922">
    <property type="entry name" value="WHD_DRP"/>
</dbReference>
<evidence type="ECO:0000313" key="10">
    <source>
        <dbReference type="Proteomes" id="UP000813463"/>
    </source>
</evidence>
<reference evidence="10" key="1">
    <citation type="journal article" date="2021" name="Nat. Commun.">
        <title>Genomic analyses provide insights into spinach domestication and the genetic basis of agronomic traits.</title>
        <authorList>
            <person name="Cai X."/>
            <person name="Sun X."/>
            <person name="Xu C."/>
            <person name="Sun H."/>
            <person name="Wang X."/>
            <person name="Ge C."/>
            <person name="Zhang Z."/>
            <person name="Wang Q."/>
            <person name="Fei Z."/>
            <person name="Jiao C."/>
            <person name="Wang Q."/>
        </authorList>
    </citation>
    <scope>NUCLEOTIDE SEQUENCE [LARGE SCALE GENOMIC DNA]</scope>
    <source>
        <strain evidence="10">cv. Varoflay</strain>
    </source>
</reference>
<name>A0A9R0IHZ0_SPIOL</name>
<dbReference type="InterPro" id="IPR002182">
    <property type="entry name" value="NB-ARC"/>
</dbReference>
<evidence type="ECO:0000259" key="9">
    <source>
        <dbReference type="Pfam" id="PF25019"/>
    </source>
</evidence>
<dbReference type="RefSeq" id="XP_021848449.1">
    <property type="nucleotide sequence ID" value="XM_021992757.2"/>
</dbReference>
<dbReference type="Proteomes" id="UP000813463">
    <property type="component" value="Chromosome 5"/>
</dbReference>
<keyword evidence="3" id="KW-0547">Nucleotide-binding</keyword>
<dbReference type="Pfam" id="PF18052">
    <property type="entry name" value="Rx_N"/>
    <property type="match status" value="1"/>
</dbReference>
<dbReference type="InterPro" id="IPR027417">
    <property type="entry name" value="P-loop_NTPase"/>
</dbReference>
<evidence type="ECO:0000256" key="3">
    <source>
        <dbReference type="ARBA" id="ARBA00022741"/>
    </source>
</evidence>